<name>A0ABW2QPX5_9BURK</name>
<dbReference type="EMBL" id="JBHTCA010000014">
    <property type="protein sequence ID" value="MFC7410332.1"/>
    <property type="molecule type" value="Genomic_DNA"/>
</dbReference>
<gene>
    <name evidence="3" type="ORF">ACFQPB_15815</name>
</gene>
<reference evidence="4" key="1">
    <citation type="journal article" date="2019" name="Int. J. Syst. Evol. Microbiol.">
        <title>The Global Catalogue of Microorganisms (GCM) 10K type strain sequencing project: providing services to taxonomists for standard genome sequencing and annotation.</title>
        <authorList>
            <consortium name="The Broad Institute Genomics Platform"/>
            <consortium name="The Broad Institute Genome Sequencing Center for Infectious Disease"/>
            <person name="Wu L."/>
            <person name="Ma J."/>
        </authorList>
    </citation>
    <scope>NUCLEOTIDE SEQUENCE [LARGE SCALE GENOMIC DNA]</scope>
    <source>
        <strain evidence="4">CGMCC 1.12371</strain>
    </source>
</reference>
<feature type="compositionally biased region" description="Polar residues" evidence="1">
    <location>
        <begin position="81"/>
        <end position="93"/>
    </location>
</feature>
<organism evidence="3 4">
    <name type="scientific">Hydrogenophaga atypica</name>
    <dbReference type="NCBI Taxonomy" id="249409"/>
    <lineage>
        <taxon>Bacteria</taxon>
        <taxon>Pseudomonadati</taxon>
        <taxon>Pseudomonadota</taxon>
        <taxon>Betaproteobacteria</taxon>
        <taxon>Burkholderiales</taxon>
        <taxon>Comamonadaceae</taxon>
        <taxon>Hydrogenophaga</taxon>
    </lineage>
</organism>
<proteinExistence type="predicted"/>
<dbReference type="InterPro" id="IPR023346">
    <property type="entry name" value="Lysozyme-like_dom_sf"/>
</dbReference>
<feature type="region of interest" description="Disordered" evidence="1">
    <location>
        <begin position="81"/>
        <end position="108"/>
    </location>
</feature>
<dbReference type="Proteomes" id="UP001596501">
    <property type="component" value="Unassembled WGS sequence"/>
</dbReference>
<evidence type="ECO:0000313" key="3">
    <source>
        <dbReference type="EMBL" id="MFC7410332.1"/>
    </source>
</evidence>
<dbReference type="SUPFAM" id="SSF53955">
    <property type="entry name" value="Lysozyme-like"/>
    <property type="match status" value="1"/>
</dbReference>
<dbReference type="InterPro" id="IPR008258">
    <property type="entry name" value="Transglycosylase_SLT_dom_1"/>
</dbReference>
<keyword evidence="4" id="KW-1185">Reference proteome</keyword>
<dbReference type="Pfam" id="PF01464">
    <property type="entry name" value="SLT"/>
    <property type="match status" value="1"/>
</dbReference>
<evidence type="ECO:0000259" key="2">
    <source>
        <dbReference type="Pfam" id="PF01464"/>
    </source>
</evidence>
<dbReference type="RefSeq" id="WP_382225237.1">
    <property type="nucleotide sequence ID" value="NZ_JBHTCA010000014.1"/>
</dbReference>
<protein>
    <submittedName>
        <fullName evidence="3">Transglycosylase SLT domain-containing protein</fullName>
    </submittedName>
</protein>
<evidence type="ECO:0000256" key="1">
    <source>
        <dbReference type="SAM" id="MobiDB-lite"/>
    </source>
</evidence>
<comment type="caution">
    <text evidence="3">The sequence shown here is derived from an EMBL/GenBank/DDBJ whole genome shotgun (WGS) entry which is preliminary data.</text>
</comment>
<sequence>MLRLAPRPCVVRLDRRCVIQGLAVACCLPQSFGSWAQTKVIQPTLTGQDMVRDLMPQGQEWSGLGYKRVEAANNTPTVSALTQPVPTSTQTPRANVPQAARGNATPISQPPLAYRRTADAIGVPAWILYGVALQESVLKFGRLALPYPWTLCVRGQGQRFASYEQALSALKRHLSQGITNVDCGAMQVNWHWHKQRLVSLERALDPYPNLAIGAQILAEHFSAHRNWFRAVALYHAGSINPANRARATGYAQNVVRHLQRQGVDTRRWFDGVTHV</sequence>
<evidence type="ECO:0000313" key="4">
    <source>
        <dbReference type="Proteomes" id="UP001596501"/>
    </source>
</evidence>
<dbReference type="Gene3D" id="1.10.530.10">
    <property type="match status" value="1"/>
</dbReference>
<accession>A0ABW2QPX5</accession>
<feature type="domain" description="Transglycosylase SLT" evidence="2">
    <location>
        <begin position="182"/>
        <end position="245"/>
    </location>
</feature>